<sequence>MLTILLLLVLAVVPLKVQCHTYHMGSDCPTVEPMSDFNMDKFVGKWYAIQKTSTGSRCMMYNFQKTEYRALYKVQQVSENPVIGLVKDNVYRYTGNLEVKDEYQQSNMEVKFPLNVAGKSSFIVFMTDYDNYAGIYTCQTIGFTHRHSATILARKNTLDKLTLEKIRNRLSVFNVNPYDLNNVNQTACTLTDEKFTIDITDTTFNKENIKQTLKKVGSAIGDGVDFLVKGAKRVYHSVKNDENTNESGKQNRYREREETTDGHHIYFEPNAELL</sequence>
<proteinExistence type="inferred from homology"/>
<keyword evidence="1" id="KW-1015">Disulfide bond</keyword>
<accession>A0AAN9Y5I0</accession>
<gene>
    <name evidence="6" type="ORF">V9T40_013206</name>
</gene>
<evidence type="ECO:0000256" key="4">
    <source>
        <dbReference type="SAM" id="SignalP"/>
    </source>
</evidence>
<dbReference type="AlphaFoldDB" id="A0AAN9Y5I0"/>
<feature type="domain" description="Lipocalin/cytosolic fatty-acid binding" evidence="5">
    <location>
        <begin position="43"/>
        <end position="170"/>
    </location>
</feature>
<feature type="signal peptide" evidence="4">
    <location>
        <begin position="1"/>
        <end position="19"/>
    </location>
</feature>
<evidence type="ECO:0000256" key="3">
    <source>
        <dbReference type="SAM" id="MobiDB-lite"/>
    </source>
</evidence>
<evidence type="ECO:0000313" key="7">
    <source>
        <dbReference type="Proteomes" id="UP001367676"/>
    </source>
</evidence>
<dbReference type="GO" id="GO:0005737">
    <property type="term" value="C:cytoplasm"/>
    <property type="evidence" value="ECO:0007669"/>
    <property type="project" value="TreeGrafter"/>
</dbReference>
<comment type="caution">
    <text evidence="6">The sequence shown here is derived from an EMBL/GenBank/DDBJ whole genome shotgun (WGS) entry which is preliminary data.</text>
</comment>
<keyword evidence="4" id="KW-0732">Signal</keyword>
<dbReference type="Proteomes" id="UP001367676">
    <property type="component" value="Unassembled WGS sequence"/>
</dbReference>
<evidence type="ECO:0000259" key="5">
    <source>
        <dbReference type="Pfam" id="PF00061"/>
    </source>
</evidence>
<protein>
    <recommendedName>
        <fullName evidence="5">Lipocalin/cytosolic fatty-acid binding domain-containing protein</fullName>
    </recommendedName>
</protein>
<dbReference type="PRINTS" id="PR01273">
    <property type="entry name" value="INVTBRTCOLOR"/>
</dbReference>
<dbReference type="PANTHER" id="PTHR10612">
    <property type="entry name" value="APOLIPOPROTEIN D"/>
    <property type="match status" value="1"/>
</dbReference>
<evidence type="ECO:0000313" key="6">
    <source>
        <dbReference type="EMBL" id="KAK7595381.1"/>
    </source>
</evidence>
<evidence type="ECO:0000256" key="1">
    <source>
        <dbReference type="ARBA" id="ARBA00023157"/>
    </source>
</evidence>
<dbReference type="Gene3D" id="2.40.128.20">
    <property type="match status" value="1"/>
</dbReference>
<dbReference type="InterPro" id="IPR003057">
    <property type="entry name" value="Invtbrt_color"/>
</dbReference>
<evidence type="ECO:0000256" key="2">
    <source>
        <dbReference type="RuleBase" id="RU003695"/>
    </source>
</evidence>
<dbReference type="PANTHER" id="PTHR10612:SF49">
    <property type="entry name" value="APOLIPOPROTEIN D-LIKE PROTEIN"/>
    <property type="match status" value="1"/>
</dbReference>
<dbReference type="InterPro" id="IPR022272">
    <property type="entry name" value="Lipocalin_CS"/>
</dbReference>
<dbReference type="SUPFAM" id="SSF50814">
    <property type="entry name" value="Lipocalins"/>
    <property type="match status" value="1"/>
</dbReference>
<dbReference type="Pfam" id="PF00061">
    <property type="entry name" value="Lipocalin"/>
    <property type="match status" value="1"/>
</dbReference>
<feature type="region of interest" description="Disordered" evidence="3">
    <location>
        <begin position="240"/>
        <end position="260"/>
    </location>
</feature>
<dbReference type="InterPro" id="IPR012674">
    <property type="entry name" value="Calycin"/>
</dbReference>
<name>A0AAN9Y5I0_9HEMI</name>
<dbReference type="GO" id="GO:0006629">
    <property type="term" value="P:lipid metabolic process"/>
    <property type="evidence" value="ECO:0007669"/>
    <property type="project" value="TreeGrafter"/>
</dbReference>
<dbReference type="InterPro" id="IPR000566">
    <property type="entry name" value="Lipocln_cytosolic_FA-bd_dom"/>
</dbReference>
<dbReference type="PROSITE" id="PS00213">
    <property type="entry name" value="LIPOCALIN"/>
    <property type="match status" value="1"/>
</dbReference>
<dbReference type="GO" id="GO:0000302">
    <property type="term" value="P:response to reactive oxygen species"/>
    <property type="evidence" value="ECO:0007669"/>
    <property type="project" value="TreeGrafter"/>
</dbReference>
<dbReference type="GO" id="GO:0031409">
    <property type="term" value="F:pigment binding"/>
    <property type="evidence" value="ECO:0007669"/>
    <property type="project" value="InterPro"/>
</dbReference>
<keyword evidence="7" id="KW-1185">Reference proteome</keyword>
<feature type="chain" id="PRO_5043045321" description="Lipocalin/cytosolic fatty-acid binding domain-containing protein" evidence="4">
    <location>
        <begin position="20"/>
        <end position="274"/>
    </location>
</feature>
<comment type="similarity">
    <text evidence="2">Belongs to the calycin superfamily. Lipocalin family.</text>
</comment>
<organism evidence="6 7">
    <name type="scientific">Parthenolecanium corni</name>
    <dbReference type="NCBI Taxonomy" id="536013"/>
    <lineage>
        <taxon>Eukaryota</taxon>
        <taxon>Metazoa</taxon>
        <taxon>Ecdysozoa</taxon>
        <taxon>Arthropoda</taxon>
        <taxon>Hexapoda</taxon>
        <taxon>Insecta</taxon>
        <taxon>Pterygota</taxon>
        <taxon>Neoptera</taxon>
        <taxon>Paraneoptera</taxon>
        <taxon>Hemiptera</taxon>
        <taxon>Sternorrhyncha</taxon>
        <taxon>Coccoidea</taxon>
        <taxon>Coccidae</taxon>
        <taxon>Parthenolecanium</taxon>
    </lineage>
</organism>
<dbReference type="EMBL" id="JBBCAQ010000018">
    <property type="protein sequence ID" value="KAK7595381.1"/>
    <property type="molecule type" value="Genomic_DNA"/>
</dbReference>
<reference evidence="6 7" key="1">
    <citation type="submission" date="2024-03" db="EMBL/GenBank/DDBJ databases">
        <title>Adaptation during the transition from Ophiocordyceps entomopathogen to insect associate is accompanied by gene loss and intensified selection.</title>
        <authorList>
            <person name="Ward C.M."/>
            <person name="Onetto C.A."/>
            <person name="Borneman A.R."/>
        </authorList>
    </citation>
    <scope>NUCLEOTIDE SEQUENCE [LARGE SCALE GENOMIC DNA]</scope>
    <source>
        <strain evidence="6">AWRI1</strain>
        <tissue evidence="6">Single Adult Female</tissue>
    </source>
</reference>